<reference evidence="1" key="1">
    <citation type="submission" date="2023-03" db="EMBL/GenBank/DDBJ databases">
        <title>Massive genome expansion in bonnet fungi (Mycena s.s.) driven by repeated elements and novel gene families across ecological guilds.</title>
        <authorList>
            <consortium name="Lawrence Berkeley National Laboratory"/>
            <person name="Harder C.B."/>
            <person name="Miyauchi S."/>
            <person name="Viragh M."/>
            <person name="Kuo A."/>
            <person name="Thoen E."/>
            <person name="Andreopoulos B."/>
            <person name="Lu D."/>
            <person name="Skrede I."/>
            <person name="Drula E."/>
            <person name="Henrissat B."/>
            <person name="Morin E."/>
            <person name="Kohler A."/>
            <person name="Barry K."/>
            <person name="LaButti K."/>
            <person name="Morin E."/>
            <person name="Salamov A."/>
            <person name="Lipzen A."/>
            <person name="Mereny Z."/>
            <person name="Hegedus B."/>
            <person name="Baldrian P."/>
            <person name="Stursova M."/>
            <person name="Weitz H."/>
            <person name="Taylor A."/>
            <person name="Grigoriev I.V."/>
            <person name="Nagy L.G."/>
            <person name="Martin F."/>
            <person name="Kauserud H."/>
        </authorList>
    </citation>
    <scope>NUCLEOTIDE SEQUENCE</scope>
    <source>
        <strain evidence="1">CBHHK182m</strain>
    </source>
</reference>
<evidence type="ECO:0000313" key="1">
    <source>
        <dbReference type="EMBL" id="KAJ7755924.1"/>
    </source>
</evidence>
<proteinExistence type="predicted"/>
<keyword evidence="2" id="KW-1185">Reference proteome</keyword>
<gene>
    <name evidence="1" type="ORF">B0H16DRAFT_1886197</name>
</gene>
<sequence>MPRQPTITEIHLKDISTSIAITVNTLDVLVNTLNISALKAISNTTQSLLKLMETIKQDKSDCAQLMEHVDKLLNAIIGVYLNSDTGAELPPSVLNRVAKFTETLHKIY</sequence>
<comment type="caution">
    <text evidence="1">The sequence shown here is derived from an EMBL/GenBank/DDBJ whole genome shotgun (WGS) entry which is preliminary data.</text>
</comment>
<dbReference type="GO" id="GO:0007166">
    <property type="term" value="P:cell surface receptor signaling pathway"/>
    <property type="evidence" value="ECO:0007669"/>
    <property type="project" value="InterPro"/>
</dbReference>
<evidence type="ECO:0000313" key="2">
    <source>
        <dbReference type="Proteomes" id="UP001215598"/>
    </source>
</evidence>
<dbReference type="Gene3D" id="1.20.930.20">
    <property type="entry name" value="Adaptor protein Cbl, N-terminal domain"/>
    <property type="match status" value="1"/>
</dbReference>
<accession>A0AAD7NCD8</accession>
<dbReference type="AlphaFoldDB" id="A0AAD7NCD8"/>
<protein>
    <submittedName>
        <fullName evidence="1">Uncharacterized protein</fullName>
    </submittedName>
</protein>
<dbReference type="Proteomes" id="UP001215598">
    <property type="component" value="Unassembled WGS sequence"/>
</dbReference>
<organism evidence="1 2">
    <name type="scientific">Mycena metata</name>
    <dbReference type="NCBI Taxonomy" id="1033252"/>
    <lineage>
        <taxon>Eukaryota</taxon>
        <taxon>Fungi</taxon>
        <taxon>Dikarya</taxon>
        <taxon>Basidiomycota</taxon>
        <taxon>Agaricomycotina</taxon>
        <taxon>Agaricomycetes</taxon>
        <taxon>Agaricomycetidae</taxon>
        <taxon>Agaricales</taxon>
        <taxon>Marasmiineae</taxon>
        <taxon>Mycenaceae</taxon>
        <taxon>Mycena</taxon>
    </lineage>
</organism>
<dbReference type="InterPro" id="IPR036537">
    <property type="entry name" value="Adaptor_Cbl_N_dom_sf"/>
</dbReference>
<dbReference type="EMBL" id="JARKIB010000048">
    <property type="protein sequence ID" value="KAJ7755924.1"/>
    <property type="molecule type" value="Genomic_DNA"/>
</dbReference>
<feature type="non-terminal residue" evidence="1">
    <location>
        <position position="1"/>
    </location>
</feature>
<name>A0AAD7NCD8_9AGAR</name>